<organism evidence="10 11">
    <name type="scientific">Limnofasciculus baicalensis BBK-W-15</name>
    <dbReference type="NCBI Taxonomy" id="2699891"/>
    <lineage>
        <taxon>Bacteria</taxon>
        <taxon>Bacillati</taxon>
        <taxon>Cyanobacteriota</taxon>
        <taxon>Cyanophyceae</taxon>
        <taxon>Coleofasciculales</taxon>
        <taxon>Coleofasciculaceae</taxon>
        <taxon>Limnofasciculus</taxon>
        <taxon>Limnofasciculus baicalensis</taxon>
    </lineage>
</organism>
<evidence type="ECO:0000256" key="8">
    <source>
        <dbReference type="ARBA" id="ARBA00034708"/>
    </source>
</evidence>
<keyword evidence="6" id="KW-0406">Ion transport</keyword>
<dbReference type="PANTHER" id="PTHR33281">
    <property type="entry name" value="UPF0187 PROTEIN YNEE"/>
    <property type="match status" value="1"/>
</dbReference>
<keyword evidence="2" id="KW-0813">Transport</keyword>
<protein>
    <recommendedName>
        <fullName evidence="12">Bestrophin</fullName>
    </recommendedName>
</protein>
<evidence type="ECO:0000256" key="7">
    <source>
        <dbReference type="ARBA" id="ARBA00023136"/>
    </source>
</evidence>
<dbReference type="PANTHER" id="PTHR33281:SF19">
    <property type="entry name" value="VOLTAGE-DEPENDENT ANION CHANNEL-FORMING PROTEIN YNEE"/>
    <property type="match status" value="1"/>
</dbReference>
<evidence type="ECO:0000256" key="9">
    <source>
        <dbReference type="SAM" id="Phobius"/>
    </source>
</evidence>
<dbReference type="Pfam" id="PF25539">
    <property type="entry name" value="Bestrophin_2"/>
    <property type="match status" value="1"/>
</dbReference>
<evidence type="ECO:0000256" key="6">
    <source>
        <dbReference type="ARBA" id="ARBA00023065"/>
    </source>
</evidence>
<accession>A0AAE3KPP1</accession>
<evidence type="ECO:0000256" key="4">
    <source>
        <dbReference type="ARBA" id="ARBA00022692"/>
    </source>
</evidence>
<gene>
    <name evidence="10" type="ORF">NJ959_21600</name>
</gene>
<comment type="subcellular location">
    <subcellularLocation>
        <location evidence="1">Cell membrane</location>
        <topology evidence="1">Multi-pass membrane protein</topology>
    </subcellularLocation>
</comment>
<evidence type="ECO:0000256" key="1">
    <source>
        <dbReference type="ARBA" id="ARBA00004651"/>
    </source>
</evidence>
<keyword evidence="7 9" id="KW-0472">Membrane</keyword>
<dbReference type="InterPro" id="IPR044669">
    <property type="entry name" value="YneE/VCCN1/2-like"/>
</dbReference>
<proteinExistence type="inferred from homology"/>
<keyword evidence="11" id="KW-1185">Reference proteome</keyword>
<dbReference type="GO" id="GO:0005886">
    <property type="term" value="C:plasma membrane"/>
    <property type="evidence" value="ECO:0007669"/>
    <property type="project" value="UniProtKB-SubCell"/>
</dbReference>
<evidence type="ECO:0008006" key="12">
    <source>
        <dbReference type="Google" id="ProtNLM"/>
    </source>
</evidence>
<feature type="transmembrane region" description="Helical" evidence="9">
    <location>
        <begin position="21"/>
        <end position="41"/>
    </location>
</feature>
<evidence type="ECO:0000313" key="11">
    <source>
        <dbReference type="Proteomes" id="UP001204953"/>
    </source>
</evidence>
<sequence length="298" mass="33374">MKNKNWLSLVVQLQGSVVPSILYRVIGCGIFGMVISILHQLKIPVSQPAFDKVITSTVLVLGLLLVFRTNTAYERFWEGRKCWGGVVINTRNLSRQIWTSVLEKKGEDRAEKESVLRLLVAFAVAMKLHLRSEPVNSELAALMSSSQYDKLKTMSNPPLEIAAWIGDYFQQQSERNCLNTYQVTAFNSLLNNMIEALSGCERILRTPIPLAYVIHLKQLILIFCLVLPFQIVAQAIWFTGPIVAIVSFTLFGIEEIGIEIENPFGHDPNDLPLDGLCDTIGRNIDDLIKLEPSVGFKG</sequence>
<comment type="caution">
    <text evidence="10">The sequence shown here is derived from an EMBL/GenBank/DDBJ whole genome shotgun (WGS) entry which is preliminary data.</text>
</comment>
<keyword evidence="4 9" id="KW-0812">Transmembrane</keyword>
<evidence type="ECO:0000256" key="3">
    <source>
        <dbReference type="ARBA" id="ARBA00022475"/>
    </source>
</evidence>
<name>A0AAE3KPP1_9CYAN</name>
<dbReference type="Proteomes" id="UP001204953">
    <property type="component" value="Unassembled WGS sequence"/>
</dbReference>
<evidence type="ECO:0000256" key="5">
    <source>
        <dbReference type="ARBA" id="ARBA00022989"/>
    </source>
</evidence>
<dbReference type="EMBL" id="JAMZMM010000270">
    <property type="protein sequence ID" value="MCP2731026.1"/>
    <property type="molecule type" value="Genomic_DNA"/>
</dbReference>
<reference evidence="10" key="1">
    <citation type="submission" date="2022-06" db="EMBL/GenBank/DDBJ databases">
        <title>New cyanobacteria of genus Symplocastrum in benthos of Lake Baikal.</title>
        <authorList>
            <person name="Sorokovikova E."/>
            <person name="Tikhonova I."/>
            <person name="Krasnopeev A."/>
            <person name="Evseev P."/>
            <person name="Gladkikh A."/>
            <person name="Belykh O."/>
        </authorList>
    </citation>
    <scope>NUCLEOTIDE SEQUENCE</scope>
    <source>
        <strain evidence="10">BBK-W-15</strain>
    </source>
</reference>
<keyword evidence="3" id="KW-1003">Cell membrane</keyword>
<evidence type="ECO:0000256" key="2">
    <source>
        <dbReference type="ARBA" id="ARBA00022448"/>
    </source>
</evidence>
<evidence type="ECO:0000313" key="10">
    <source>
        <dbReference type="EMBL" id="MCP2731026.1"/>
    </source>
</evidence>
<dbReference type="AlphaFoldDB" id="A0AAE3KPP1"/>
<dbReference type="GO" id="GO:0005254">
    <property type="term" value="F:chloride channel activity"/>
    <property type="evidence" value="ECO:0007669"/>
    <property type="project" value="InterPro"/>
</dbReference>
<comment type="similarity">
    <text evidence="8">Belongs to the anion channel-forming bestrophin (TC 1.A.46) family.</text>
</comment>
<keyword evidence="5 9" id="KW-1133">Transmembrane helix</keyword>
<feature type="transmembrane region" description="Helical" evidence="9">
    <location>
        <begin position="53"/>
        <end position="71"/>
    </location>
</feature>
<dbReference type="RefSeq" id="WP_254013772.1">
    <property type="nucleotide sequence ID" value="NZ_JAMZMM010000270.1"/>
</dbReference>